<protein>
    <submittedName>
        <fullName evidence="2">Uncharacterized protein</fullName>
    </submittedName>
</protein>
<feature type="region of interest" description="Disordered" evidence="1">
    <location>
        <begin position="1"/>
        <end position="41"/>
    </location>
</feature>
<reference evidence="2 3" key="1">
    <citation type="submission" date="2016-10" db="EMBL/GenBank/DDBJ databases">
        <authorList>
            <person name="de Groot N.N."/>
        </authorList>
    </citation>
    <scope>NUCLEOTIDE SEQUENCE [LARGE SCALE GENOMIC DNA]</scope>
    <source>
        <strain evidence="2 3">DSM 1736</strain>
    </source>
</reference>
<evidence type="ECO:0000313" key="3">
    <source>
        <dbReference type="Proteomes" id="UP000214880"/>
    </source>
</evidence>
<dbReference type="EMBL" id="FNHB01000001">
    <property type="protein sequence ID" value="SDL71054.1"/>
    <property type="molecule type" value="Genomic_DNA"/>
</dbReference>
<accession>A0A1G9MAA6</accession>
<name>A0A1G9MAA6_9FIRM</name>
<dbReference type="Proteomes" id="UP000214880">
    <property type="component" value="Unassembled WGS sequence"/>
</dbReference>
<dbReference type="AlphaFoldDB" id="A0A1G9MAA6"/>
<evidence type="ECO:0000256" key="1">
    <source>
        <dbReference type="SAM" id="MobiDB-lite"/>
    </source>
</evidence>
<evidence type="ECO:0000313" key="2">
    <source>
        <dbReference type="EMBL" id="SDL71054.1"/>
    </source>
</evidence>
<dbReference type="RefSeq" id="WP_255319465.1">
    <property type="nucleotide sequence ID" value="NZ_FNHB01000001.1"/>
</dbReference>
<sequence length="41" mass="4640">MGKKPSNDSMAQQKAKKQNEENKNQTKFGNRHMDGPNHPST</sequence>
<organism evidence="2 3">
    <name type="scientific">Dendrosporobacter quercicolus</name>
    <dbReference type="NCBI Taxonomy" id="146817"/>
    <lineage>
        <taxon>Bacteria</taxon>
        <taxon>Bacillati</taxon>
        <taxon>Bacillota</taxon>
        <taxon>Negativicutes</taxon>
        <taxon>Selenomonadales</taxon>
        <taxon>Sporomusaceae</taxon>
        <taxon>Dendrosporobacter</taxon>
    </lineage>
</organism>
<gene>
    <name evidence="2" type="ORF">SAMN04488502_101624</name>
</gene>
<keyword evidence="3" id="KW-1185">Reference proteome</keyword>
<proteinExistence type="predicted"/>